<evidence type="ECO:0000313" key="3">
    <source>
        <dbReference type="EMBL" id="QFG74296.1"/>
    </source>
</evidence>
<name>A0A5J6VJG0_9VIRU</name>
<accession>A0A5J6VJG0</accession>
<feature type="region of interest" description="Disordered" evidence="1">
    <location>
        <begin position="53"/>
        <end position="90"/>
    </location>
</feature>
<protein>
    <submittedName>
        <fullName evidence="3">Uncharacterized protein</fullName>
    </submittedName>
</protein>
<organism evidence="3">
    <name type="scientific">Megaviridae environmental sample</name>
    <dbReference type="NCBI Taxonomy" id="1737588"/>
    <lineage>
        <taxon>Viruses</taxon>
        <taxon>Varidnaviria</taxon>
        <taxon>Bamfordvirae</taxon>
        <taxon>Nucleocytoviricota</taxon>
        <taxon>Megaviricetes</taxon>
        <taxon>Imitervirales</taxon>
        <taxon>Mimiviridae</taxon>
        <taxon>environmental samples</taxon>
    </lineage>
</organism>
<keyword evidence="2" id="KW-1133">Transmembrane helix</keyword>
<evidence type="ECO:0000256" key="1">
    <source>
        <dbReference type="SAM" id="MobiDB-lite"/>
    </source>
</evidence>
<keyword evidence="2" id="KW-0812">Transmembrane</keyword>
<feature type="transmembrane region" description="Helical" evidence="2">
    <location>
        <begin position="28"/>
        <end position="48"/>
    </location>
</feature>
<feature type="compositionally biased region" description="Acidic residues" evidence="1">
    <location>
        <begin position="60"/>
        <end position="72"/>
    </location>
</feature>
<evidence type="ECO:0000256" key="2">
    <source>
        <dbReference type="SAM" id="Phobius"/>
    </source>
</evidence>
<keyword evidence="2" id="KW-0472">Membrane</keyword>
<dbReference type="EMBL" id="MN448285">
    <property type="protein sequence ID" value="QFG74296.1"/>
    <property type="molecule type" value="Genomic_DNA"/>
</dbReference>
<proteinExistence type="predicted"/>
<reference evidence="3" key="1">
    <citation type="journal article" date="2019" name="Philos. Trans. R. Soc. Lond., B, Biol. Sci.">
        <title>Targeted metagenomic recovery of four divergent viruses reveals shared and distinctive characteristics of giant viruses of marine eukaryotes.</title>
        <authorList>
            <person name="Needham D.M."/>
            <person name="Poirier C."/>
            <person name="Hehenberger E."/>
            <person name="Jimenez V."/>
            <person name="Swalwell J.E."/>
            <person name="Santoro A.E."/>
            <person name="Worden A.Z."/>
        </authorList>
    </citation>
    <scope>NUCLEOTIDE SEQUENCE</scope>
    <source>
        <strain evidence="3">MPacV-611</strain>
    </source>
</reference>
<sequence>MSNPMMNYNMNPYGRRPVRVAPASNNSLRYILIVILILGGFLFFVLYYSEKSKPNTGEDPGTEDPGTEDPGTEDPGLKKLTPKLPPKPKTEGYIFQLETDEHYENYCNGVFPTTGINPVFRASLQNLNQEVNHLQEIVNNFDKKTCLSEKDRKKFLGGDNADISGWPNNYAWFPYMPSYHQPKNNEIKYGRCMIIGQGFERDTMRGSLCNLEGMMNKNPDYFKYVTMLINDAGTRGIWFNPKFKHQSIKTPGVPQATPKVGPYKDLAKSLHDHRGQDTTLKGKHPMQYLTNGKDYTEDPSYRDYYAGSFKAWTAMPPELWSENVERQLNEAYPGGYTGAQKKLFYDLKAMGKLRINGDSTDRVYIRNTNGTDEYKSVPPKNPEKI</sequence>